<protein>
    <recommendedName>
        <fullName evidence="5">Translocation and assembly module TamB C-terminal domain-containing protein</fullName>
    </recommendedName>
</protein>
<dbReference type="AlphaFoldDB" id="A0A537IX67"/>
<evidence type="ECO:0000256" key="2">
    <source>
        <dbReference type="ARBA" id="ARBA00022692"/>
    </source>
</evidence>
<gene>
    <name evidence="6" type="ORF">E6H05_05410</name>
</gene>
<comment type="subcellular location">
    <subcellularLocation>
        <location evidence="1">Membrane</location>
        <topology evidence="1">Single-pass membrane protein</topology>
    </subcellularLocation>
</comment>
<evidence type="ECO:0000256" key="4">
    <source>
        <dbReference type="ARBA" id="ARBA00023136"/>
    </source>
</evidence>
<reference evidence="6 7" key="1">
    <citation type="journal article" date="2019" name="Nat. Microbiol.">
        <title>Mediterranean grassland soil C-N compound turnover is dependent on rainfall and depth, and is mediated by genomically divergent microorganisms.</title>
        <authorList>
            <person name="Diamond S."/>
            <person name="Andeer P.F."/>
            <person name="Li Z."/>
            <person name="Crits-Christoph A."/>
            <person name="Burstein D."/>
            <person name="Anantharaman K."/>
            <person name="Lane K.R."/>
            <person name="Thomas B.C."/>
            <person name="Pan C."/>
            <person name="Northen T.R."/>
            <person name="Banfield J.F."/>
        </authorList>
    </citation>
    <scope>NUCLEOTIDE SEQUENCE [LARGE SCALE GENOMIC DNA]</scope>
    <source>
        <strain evidence="6">NP_8</strain>
    </source>
</reference>
<feature type="domain" description="Translocation and assembly module TamB C-terminal" evidence="5">
    <location>
        <begin position="13"/>
        <end position="160"/>
    </location>
</feature>
<accession>A0A537IX67</accession>
<keyword evidence="4" id="KW-0472">Membrane</keyword>
<evidence type="ECO:0000313" key="7">
    <source>
        <dbReference type="Proteomes" id="UP000318834"/>
    </source>
</evidence>
<dbReference type="InterPro" id="IPR007452">
    <property type="entry name" value="TamB_C"/>
</dbReference>
<comment type="caution">
    <text evidence="6">The sequence shown here is derived from an EMBL/GenBank/DDBJ whole genome shotgun (WGS) entry which is preliminary data.</text>
</comment>
<evidence type="ECO:0000256" key="1">
    <source>
        <dbReference type="ARBA" id="ARBA00004167"/>
    </source>
</evidence>
<keyword evidence="2" id="KW-0812">Transmembrane</keyword>
<evidence type="ECO:0000256" key="3">
    <source>
        <dbReference type="ARBA" id="ARBA00022989"/>
    </source>
</evidence>
<sequence length="162" mass="17699">MGVPPGTESRLETVHVFLHIFGTPDDLVVEVTSDADPALTREEILADLAGRVGVTRLLQGGGVEGVLQAEVSAAVFGSVGRAVAQAFGLEEFTVAYDVEQPVTLRIGKSVVRNMYVTLTSAFGVDPRYVWSLEYRFTPTTMLSFSVDNVGTYDVLYRITYRF</sequence>
<evidence type="ECO:0000313" key="6">
    <source>
        <dbReference type="EMBL" id="TMI75893.1"/>
    </source>
</evidence>
<dbReference type="GO" id="GO:0009306">
    <property type="term" value="P:protein secretion"/>
    <property type="evidence" value="ECO:0007669"/>
    <property type="project" value="InterPro"/>
</dbReference>
<keyword evidence="3" id="KW-1133">Transmembrane helix</keyword>
<organism evidence="6 7">
    <name type="scientific">Candidatus Segetimicrobium genomatis</name>
    <dbReference type="NCBI Taxonomy" id="2569760"/>
    <lineage>
        <taxon>Bacteria</taxon>
        <taxon>Bacillati</taxon>
        <taxon>Candidatus Sysuimicrobiota</taxon>
        <taxon>Candidatus Sysuimicrobiia</taxon>
        <taxon>Candidatus Sysuimicrobiales</taxon>
        <taxon>Candidatus Segetimicrobiaceae</taxon>
        <taxon>Candidatus Segetimicrobium</taxon>
    </lineage>
</organism>
<name>A0A537IX67_9BACT</name>
<dbReference type="GO" id="GO:0005886">
    <property type="term" value="C:plasma membrane"/>
    <property type="evidence" value="ECO:0007669"/>
    <property type="project" value="InterPro"/>
</dbReference>
<proteinExistence type="predicted"/>
<dbReference type="Pfam" id="PF04357">
    <property type="entry name" value="TamB"/>
    <property type="match status" value="1"/>
</dbReference>
<evidence type="ECO:0000259" key="5">
    <source>
        <dbReference type="Pfam" id="PF04357"/>
    </source>
</evidence>
<dbReference type="Proteomes" id="UP000318834">
    <property type="component" value="Unassembled WGS sequence"/>
</dbReference>
<dbReference type="EMBL" id="VBAP01000037">
    <property type="protein sequence ID" value="TMI75893.1"/>
    <property type="molecule type" value="Genomic_DNA"/>
</dbReference>